<dbReference type="GO" id="GO:0016746">
    <property type="term" value="F:acyltransferase activity"/>
    <property type="evidence" value="ECO:0007669"/>
    <property type="project" value="UniProtKB-KW"/>
</dbReference>
<keyword evidence="3" id="KW-1185">Reference proteome</keyword>
<dbReference type="RefSeq" id="WP_380891321.1">
    <property type="nucleotide sequence ID" value="NZ_JBHUDY010000003.1"/>
</dbReference>
<reference evidence="3" key="1">
    <citation type="journal article" date="2019" name="Int. J. Syst. Evol. Microbiol.">
        <title>The Global Catalogue of Microorganisms (GCM) 10K type strain sequencing project: providing services to taxonomists for standard genome sequencing and annotation.</title>
        <authorList>
            <consortium name="The Broad Institute Genomics Platform"/>
            <consortium name="The Broad Institute Genome Sequencing Center for Infectious Disease"/>
            <person name="Wu L."/>
            <person name="Ma J."/>
        </authorList>
    </citation>
    <scope>NUCLEOTIDE SEQUENCE [LARGE SCALE GENOMIC DNA]</scope>
    <source>
        <strain evidence="3">CGMCC 1.16275</strain>
    </source>
</reference>
<dbReference type="PANTHER" id="PTHR43610:SF1">
    <property type="entry name" value="N-ACETYLTRANSFERASE DOMAIN-CONTAINING PROTEIN"/>
    <property type="match status" value="1"/>
</dbReference>
<name>A0ABW4I7C8_9SPHN</name>
<dbReference type="Proteomes" id="UP001597115">
    <property type="component" value="Unassembled WGS sequence"/>
</dbReference>
<dbReference type="InterPro" id="IPR016181">
    <property type="entry name" value="Acyl_CoA_acyltransferase"/>
</dbReference>
<dbReference type="PANTHER" id="PTHR43610">
    <property type="entry name" value="BLL6696 PROTEIN"/>
    <property type="match status" value="1"/>
</dbReference>
<dbReference type="EMBL" id="JBHUDY010000003">
    <property type="protein sequence ID" value="MFD1613323.1"/>
    <property type="molecule type" value="Genomic_DNA"/>
</dbReference>
<dbReference type="Pfam" id="PF13302">
    <property type="entry name" value="Acetyltransf_3"/>
    <property type="match status" value="1"/>
</dbReference>
<dbReference type="InterPro" id="IPR000182">
    <property type="entry name" value="GNAT_dom"/>
</dbReference>
<organism evidence="2 3">
    <name type="scientific">Sphingomonas tabacisoli</name>
    <dbReference type="NCBI Taxonomy" id="2249466"/>
    <lineage>
        <taxon>Bacteria</taxon>
        <taxon>Pseudomonadati</taxon>
        <taxon>Pseudomonadota</taxon>
        <taxon>Alphaproteobacteria</taxon>
        <taxon>Sphingomonadales</taxon>
        <taxon>Sphingomonadaceae</taxon>
        <taxon>Sphingomonas</taxon>
    </lineage>
</organism>
<sequence>MTDAFDAQPELADDRVRLRPLKADDWDALFAVASDPLIWEVHPAHDRWQEPVFRRFFDDALASGGALAAIDPATGEIIGSSRFDVRRAGEGEIEIGWTFVARAYWGGAVNRSMKRLMIAHALQHFDRVIFLVGETNGRSRRAMEKIGGVLTPRLDHAEMAGVPVTHVVYAIDREGFERGPLS</sequence>
<protein>
    <submittedName>
        <fullName evidence="2">GNAT family N-acetyltransferase</fullName>
        <ecNumber evidence="2">2.3.-.-</ecNumber>
    </submittedName>
</protein>
<gene>
    <name evidence="2" type="ORF">ACFSCW_16090</name>
</gene>
<dbReference type="PROSITE" id="PS51186">
    <property type="entry name" value="GNAT"/>
    <property type="match status" value="1"/>
</dbReference>
<evidence type="ECO:0000259" key="1">
    <source>
        <dbReference type="PROSITE" id="PS51186"/>
    </source>
</evidence>
<dbReference type="EC" id="2.3.-.-" evidence="2"/>
<dbReference type="Gene3D" id="3.40.630.30">
    <property type="match status" value="1"/>
</dbReference>
<keyword evidence="2" id="KW-0808">Transferase</keyword>
<dbReference type="SUPFAM" id="SSF55729">
    <property type="entry name" value="Acyl-CoA N-acyltransferases (Nat)"/>
    <property type="match status" value="1"/>
</dbReference>
<feature type="domain" description="N-acetyltransferase" evidence="1">
    <location>
        <begin position="16"/>
        <end position="174"/>
    </location>
</feature>
<evidence type="ECO:0000313" key="2">
    <source>
        <dbReference type="EMBL" id="MFD1613323.1"/>
    </source>
</evidence>
<evidence type="ECO:0000313" key="3">
    <source>
        <dbReference type="Proteomes" id="UP001597115"/>
    </source>
</evidence>
<accession>A0ABW4I7C8</accession>
<comment type="caution">
    <text evidence="2">The sequence shown here is derived from an EMBL/GenBank/DDBJ whole genome shotgun (WGS) entry which is preliminary data.</text>
</comment>
<keyword evidence="2" id="KW-0012">Acyltransferase</keyword>
<proteinExistence type="predicted"/>